<gene>
    <name evidence="2" type="ORF">DES40_1183</name>
</gene>
<dbReference type="RefSeq" id="WP_170144899.1">
    <property type="nucleotide sequence ID" value="NZ_RBII01000001.1"/>
</dbReference>
<sequence>MSNRSDSNKGLYFIVGALLVAVLGLGYMYISGQSADEPTLSIDVDEDGIDVDTND</sequence>
<organism evidence="2 3">
    <name type="scientific">Litorimonas taeanensis</name>
    <dbReference type="NCBI Taxonomy" id="568099"/>
    <lineage>
        <taxon>Bacteria</taxon>
        <taxon>Pseudomonadati</taxon>
        <taxon>Pseudomonadota</taxon>
        <taxon>Alphaproteobacteria</taxon>
        <taxon>Maricaulales</taxon>
        <taxon>Robiginitomaculaceae</taxon>
    </lineage>
</organism>
<evidence type="ECO:0000313" key="3">
    <source>
        <dbReference type="Proteomes" id="UP000282211"/>
    </source>
</evidence>
<keyword evidence="1" id="KW-0812">Transmembrane</keyword>
<keyword evidence="3" id="KW-1185">Reference proteome</keyword>
<accession>A0A420WLQ6</accession>
<comment type="caution">
    <text evidence="2">The sequence shown here is derived from an EMBL/GenBank/DDBJ whole genome shotgun (WGS) entry which is preliminary data.</text>
</comment>
<dbReference type="Proteomes" id="UP000282211">
    <property type="component" value="Unassembled WGS sequence"/>
</dbReference>
<proteinExistence type="predicted"/>
<keyword evidence="1" id="KW-1133">Transmembrane helix</keyword>
<evidence type="ECO:0000256" key="1">
    <source>
        <dbReference type="SAM" id="Phobius"/>
    </source>
</evidence>
<dbReference type="InParanoid" id="A0A420WLQ6"/>
<feature type="transmembrane region" description="Helical" evidence="1">
    <location>
        <begin position="12"/>
        <end position="30"/>
    </location>
</feature>
<dbReference type="EMBL" id="RBII01000001">
    <property type="protein sequence ID" value="RKQ71852.1"/>
    <property type="molecule type" value="Genomic_DNA"/>
</dbReference>
<reference evidence="2 3" key="1">
    <citation type="submission" date="2018-10" db="EMBL/GenBank/DDBJ databases">
        <title>Genomic Encyclopedia of Type Strains, Phase IV (KMG-IV): sequencing the most valuable type-strain genomes for metagenomic binning, comparative biology and taxonomic classification.</title>
        <authorList>
            <person name="Goeker M."/>
        </authorList>
    </citation>
    <scope>NUCLEOTIDE SEQUENCE [LARGE SCALE GENOMIC DNA]</scope>
    <source>
        <strain evidence="2 3">DSM 22008</strain>
    </source>
</reference>
<name>A0A420WLQ6_9PROT</name>
<keyword evidence="1" id="KW-0472">Membrane</keyword>
<evidence type="ECO:0000313" key="2">
    <source>
        <dbReference type="EMBL" id="RKQ71852.1"/>
    </source>
</evidence>
<dbReference type="AlphaFoldDB" id="A0A420WLQ6"/>
<protein>
    <submittedName>
        <fullName evidence="2">Uncharacterized protein</fullName>
    </submittedName>
</protein>